<protein>
    <submittedName>
        <fullName evidence="1">Uncharacterized protein</fullName>
    </submittedName>
</protein>
<dbReference type="AlphaFoldDB" id="A0A7V4CP26"/>
<name>A0A7V4CP26_FERPE</name>
<comment type="caution">
    <text evidence="1">The sequence shown here is derived from an EMBL/GenBank/DDBJ whole genome shotgun (WGS) entry which is preliminary data.</text>
</comment>
<sequence length="135" mass="16152">MSLKEKYGLTKGTRVFRPWRPEVDALIVAKDKLILIEAKLYRVYDAVAKLPIYKMLVPETPELSLWRHLPVEMQLLVVKITEPWKSIAEKVGIKLVDWAPSWVQEIFWERDLYWTREAIEMRERRKEVLKRLGFT</sequence>
<accession>A0A7V4CP26</accession>
<reference evidence="1" key="1">
    <citation type="journal article" date="2020" name="mSystems">
        <title>Genome- and Community-Level Interaction Insights into Carbon Utilization and Element Cycling Functions of Hydrothermarchaeota in Hydrothermal Sediment.</title>
        <authorList>
            <person name="Zhou Z."/>
            <person name="Liu Y."/>
            <person name="Xu W."/>
            <person name="Pan J."/>
            <person name="Luo Z.H."/>
            <person name="Li M."/>
        </authorList>
    </citation>
    <scope>NUCLEOTIDE SEQUENCE [LARGE SCALE GENOMIC DNA]</scope>
    <source>
        <strain evidence="1">SpSt-640</strain>
    </source>
</reference>
<proteinExistence type="predicted"/>
<gene>
    <name evidence="1" type="ORF">ENU12_08250</name>
</gene>
<evidence type="ECO:0000313" key="1">
    <source>
        <dbReference type="EMBL" id="HGQ77869.1"/>
    </source>
</evidence>
<dbReference type="EMBL" id="DTBH01000167">
    <property type="protein sequence ID" value="HGQ77869.1"/>
    <property type="molecule type" value="Genomic_DNA"/>
</dbReference>
<organism evidence="1">
    <name type="scientific">Fervidobacterium pennivorans</name>
    <dbReference type="NCBI Taxonomy" id="93466"/>
    <lineage>
        <taxon>Bacteria</taxon>
        <taxon>Thermotogati</taxon>
        <taxon>Thermotogota</taxon>
        <taxon>Thermotogae</taxon>
        <taxon>Thermotogales</taxon>
        <taxon>Fervidobacteriaceae</taxon>
        <taxon>Fervidobacterium</taxon>
    </lineage>
</organism>